<accession>A0A654U228</accession>
<evidence type="ECO:0000313" key="2">
    <source>
        <dbReference type="Proteomes" id="UP000046680"/>
    </source>
</evidence>
<evidence type="ECO:0000313" key="1">
    <source>
        <dbReference type="EMBL" id="CFR85089.1"/>
    </source>
</evidence>
<protein>
    <submittedName>
        <fullName evidence="1">Uncharacterized protein</fullName>
    </submittedName>
</protein>
<dbReference type="AlphaFoldDB" id="A0A654U228"/>
<sequence>MILAMCLGELPRPSGPTCRSAGQASLRSEIMVGPGRNLSRHCSTIFIDSHISLTRIM</sequence>
<dbReference type="EMBL" id="CGCX01000886">
    <property type="protein sequence ID" value="CFR85089.1"/>
    <property type="molecule type" value="Genomic_DNA"/>
</dbReference>
<proteinExistence type="predicted"/>
<dbReference type="Proteomes" id="UP000046680">
    <property type="component" value="Unassembled WGS sequence"/>
</dbReference>
<reference evidence="1 2" key="1">
    <citation type="submission" date="2015-03" db="EMBL/GenBank/DDBJ databases">
        <authorList>
            <consortium name="Pathogen Informatics"/>
        </authorList>
    </citation>
    <scope>NUCLEOTIDE SEQUENCE [LARGE SCALE GENOMIC DNA]</scope>
    <source>
        <strain evidence="1 2">C09601061</strain>
    </source>
</reference>
<gene>
    <name evidence="1" type="ORF">ERS007657_02342</name>
</gene>
<name>A0A654U228_MYCTX</name>
<organism evidence="1 2">
    <name type="scientific">Mycobacterium tuberculosis</name>
    <dbReference type="NCBI Taxonomy" id="1773"/>
    <lineage>
        <taxon>Bacteria</taxon>
        <taxon>Bacillati</taxon>
        <taxon>Actinomycetota</taxon>
        <taxon>Actinomycetes</taxon>
        <taxon>Mycobacteriales</taxon>
        <taxon>Mycobacteriaceae</taxon>
        <taxon>Mycobacterium</taxon>
        <taxon>Mycobacterium tuberculosis complex</taxon>
    </lineage>
</organism>